<feature type="domain" description="FecR protein" evidence="2">
    <location>
        <begin position="131"/>
        <end position="228"/>
    </location>
</feature>
<gene>
    <name evidence="4" type="ORF">C666_01290</name>
</gene>
<dbReference type="Pfam" id="PF16220">
    <property type="entry name" value="DUF4880"/>
    <property type="match status" value="1"/>
</dbReference>
<protein>
    <submittedName>
        <fullName evidence="4">Anti-FecI sigma factor FecR</fullName>
    </submittedName>
</protein>
<accession>N6Y8A1</accession>
<dbReference type="Pfam" id="PF04773">
    <property type="entry name" value="FecR"/>
    <property type="match status" value="1"/>
</dbReference>
<dbReference type="InterPro" id="IPR012373">
    <property type="entry name" value="Ferrdict_sens_TM"/>
</dbReference>
<dbReference type="InterPro" id="IPR006860">
    <property type="entry name" value="FecR"/>
</dbReference>
<dbReference type="PIRSF" id="PIRSF018266">
    <property type="entry name" value="FecR"/>
    <property type="match status" value="1"/>
</dbReference>
<dbReference type="STRING" id="1123367.GCA_000621305_02420"/>
<evidence type="ECO:0000259" key="2">
    <source>
        <dbReference type="Pfam" id="PF04773"/>
    </source>
</evidence>
<name>N6Y8A1_THAL4</name>
<sequence length="341" mass="37034">MTQSSSDPATAGPATSGNGLSQRDEQTLRKQAVAWYARLCSGEATEADHQGLRDWLQQHPDHQRAWERIGAIRQAMQRVPGNIALPTLQAAGRGRRTILRGILLLATTGSAGWLSYRAAEDQALLQPWLADYRTGVGERRSVALADGSRIVLNTDSAADVAFTDAARTITLWAGEILVETAAHLQAANDPRPFLVHTAHGTVRALGTRFVVRHHGERTQVSVLEHAVELRPRDGQQAQVLRAGESAHFTATAISPPQSAGNAAAQWEHGSLVVGNARLGDLIAELARYRPGRLVCDPAVADLRVSGAYPIDDTDQALRVLLQSFPLRMTRITRYWVRIGPA</sequence>
<dbReference type="PANTHER" id="PTHR30273">
    <property type="entry name" value="PERIPLASMIC SIGNAL SENSOR AND SIGMA FACTOR ACTIVATOR FECR-RELATED"/>
    <property type="match status" value="1"/>
</dbReference>
<feature type="compositionally biased region" description="Polar residues" evidence="1">
    <location>
        <begin position="1"/>
        <end position="21"/>
    </location>
</feature>
<dbReference type="PANTHER" id="PTHR30273:SF2">
    <property type="entry name" value="PROTEIN FECR"/>
    <property type="match status" value="1"/>
</dbReference>
<dbReference type="InterPro" id="IPR032623">
    <property type="entry name" value="FecR_N"/>
</dbReference>
<dbReference type="RefSeq" id="WP_004332734.1">
    <property type="nucleotide sequence ID" value="NZ_AMXE01000002.1"/>
</dbReference>
<comment type="caution">
    <text evidence="4">The sequence shown here is derived from an EMBL/GenBank/DDBJ whole genome shotgun (WGS) entry which is preliminary data.</text>
</comment>
<dbReference type="Gene3D" id="2.60.120.1440">
    <property type="match status" value="1"/>
</dbReference>
<evidence type="ECO:0000313" key="5">
    <source>
        <dbReference type="Proteomes" id="UP000013232"/>
    </source>
</evidence>
<dbReference type="eggNOG" id="COG3712">
    <property type="taxonomic scope" value="Bacteria"/>
</dbReference>
<dbReference type="Proteomes" id="UP000013232">
    <property type="component" value="Unassembled WGS sequence"/>
</dbReference>
<proteinExistence type="predicted"/>
<evidence type="ECO:0000259" key="3">
    <source>
        <dbReference type="Pfam" id="PF16220"/>
    </source>
</evidence>
<evidence type="ECO:0000313" key="4">
    <source>
        <dbReference type="EMBL" id="ENO90496.1"/>
    </source>
</evidence>
<dbReference type="AlphaFoldDB" id="N6Y8A1"/>
<keyword evidence="5" id="KW-1185">Reference proteome</keyword>
<feature type="region of interest" description="Disordered" evidence="1">
    <location>
        <begin position="1"/>
        <end position="24"/>
    </location>
</feature>
<reference evidence="4 5" key="1">
    <citation type="submission" date="2012-09" db="EMBL/GenBank/DDBJ databases">
        <title>Draft Genome Sequences of 6 Strains from Genus Thauera.</title>
        <authorList>
            <person name="Liu B."/>
            <person name="Shapleigh J.P."/>
            <person name="Frostegard A.H."/>
        </authorList>
    </citation>
    <scope>NUCLEOTIDE SEQUENCE [LARGE SCALE GENOMIC DNA]</scope>
    <source>
        <strain evidence="5">47Lol / DSM 12138</strain>
    </source>
</reference>
<evidence type="ECO:0000256" key="1">
    <source>
        <dbReference type="SAM" id="MobiDB-lite"/>
    </source>
</evidence>
<dbReference type="GO" id="GO:0016989">
    <property type="term" value="F:sigma factor antagonist activity"/>
    <property type="evidence" value="ECO:0007669"/>
    <property type="project" value="TreeGrafter"/>
</dbReference>
<organism evidence="4 5">
    <name type="scientific">Thauera linaloolentis (strain DSM 12138 / JCM 21573 / CCUG 41526 / CIP 105981 / IAM 15112 / NBRC 102519 / 47Lol)</name>
    <dbReference type="NCBI Taxonomy" id="1123367"/>
    <lineage>
        <taxon>Bacteria</taxon>
        <taxon>Pseudomonadati</taxon>
        <taxon>Pseudomonadota</taxon>
        <taxon>Betaproteobacteria</taxon>
        <taxon>Rhodocyclales</taxon>
        <taxon>Zoogloeaceae</taxon>
        <taxon>Thauera</taxon>
    </lineage>
</organism>
<feature type="domain" description="FecR N-terminal" evidence="3">
    <location>
        <begin position="30"/>
        <end position="70"/>
    </location>
</feature>
<dbReference type="EMBL" id="AMXE01000002">
    <property type="protein sequence ID" value="ENO90496.1"/>
    <property type="molecule type" value="Genomic_DNA"/>
</dbReference>